<accession>A0A1N6K155</accession>
<dbReference type="Proteomes" id="UP000185003">
    <property type="component" value="Unassembled WGS sequence"/>
</dbReference>
<dbReference type="STRING" id="536979.SAMN04488055_4873"/>
<sequence>MSNFTLPFSTPNYVVTDPEGQTAPMQVNQELLREEKKLHLLTLQALNTVKLAPRQSTLIAIFDHAQKREV</sequence>
<keyword evidence="2" id="KW-1185">Reference proteome</keyword>
<organism evidence="1 2">
    <name type="scientific">Chitinophaga niabensis</name>
    <dbReference type="NCBI Taxonomy" id="536979"/>
    <lineage>
        <taxon>Bacteria</taxon>
        <taxon>Pseudomonadati</taxon>
        <taxon>Bacteroidota</taxon>
        <taxon>Chitinophagia</taxon>
        <taxon>Chitinophagales</taxon>
        <taxon>Chitinophagaceae</taxon>
        <taxon>Chitinophaga</taxon>
    </lineage>
</organism>
<gene>
    <name evidence="1" type="ORF">SAMN04488055_4873</name>
</gene>
<dbReference type="AlphaFoldDB" id="A0A1N6K155"/>
<evidence type="ECO:0000313" key="2">
    <source>
        <dbReference type="Proteomes" id="UP000185003"/>
    </source>
</evidence>
<evidence type="ECO:0000313" key="1">
    <source>
        <dbReference type="EMBL" id="SIO50295.1"/>
    </source>
</evidence>
<reference evidence="1 2" key="1">
    <citation type="submission" date="2016-11" db="EMBL/GenBank/DDBJ databases">
        <authorList>
            <person name="Jaros S."/>
            <person name="Januszkiewicz K."/>
            <person name="Wedrychowicz H."/>
        </authorList>
    </citation>
    <scope>NUCLEOTIDE SEQUENCE [LARGE SCALE GENOMIC DNA]</scope>
    <source>
        <strain evidence="1 2">DSM 24787</strain>
    </source>
</reference>
<dbReference type="EMBL" id="FSRA01000002">
    <property type="protein sequence ID" value="SIO50295.1"/>
    <property type="molecule type" value="Genomic_DNA"/>
</dbReference>
<dbReference type="RefSeq" id="WP_074242159.1">
    <property type="nucleotide sequence ID" value="NZ_CP154260.1"/>
</dbReference>
<name>A0A1N6K155_9BACT</name>
<protein>
    <submittedName>
        <fullName evidence="1">Uncharacterized protein</fullName>
    </submittedName>
</protein>
<proteinExistence type="predicted"/>